<evidence type="ECO:0000313" key="2">
    <source>
        <dbReference type="Proteomes" id="UP001174136"/>
    </source>
</evidence>
<evidence type="ECO:0000313" key="1">
    <source>
        <dbReference type="EMBL" id="KAK0136712.1"/>
    </source>
</evidence>
<dbReference type="Gene3D" id="3.10.10.10">
    <property type="entry name" value="HIV Type 1 Reverse Transcriptase, subunit A, domain 1"/>
    <property type="match status" value="1"/>
</dbReference>
<dbReference type="AlphaFoldDB" id="A0AA47MAW6"/>
<dbReference type="EMBL" id="JAOPHQ010005131">
    <property type="protein sequence ID" value="KAK0136712.1"/>
    <property type="molecule type" value="Genomic_DNA"/>
</dbReference>
<accession>A0AA47MAW6</accession>
<gene>
    <name evidence="1" type="ORF">N1851_027119</name>
</gene>
<dbReference type="Proteomes" id="UP001174136">
    <property type="component" value="Unassembled WGS sequence"/>
</dbReference>
<comment type="caution">
    <text evidence="1">The sequence shown here is derived from an EMBL/GenBank/DDBJ whole genome shotgun (WGS) entry which is preliminary data.</text>
</comment>
<proteinExistence type="predicted"/>
<organism evidence="1 2">
    <name type="scientific">Merluccius polli</name>
    <name type="common">Benguela hake</name>
    <name type="synonym">Merluccius cadenati</name>
    <dbReference type="NCBI Taxonomy" id="89951"/>
    <lineage>
        <taxon>Eukaryota</taxon>
        <taxon>Metazoa</taxon>
        <taxon>Chordata</taxon>
        <taxon>Craniata</taxon>
        <taxon>Vertebrata</taxon>
        <taxon>Euteleostomi</taxon>
        <taxon>Actinopterygii</taxon>
        <taxon>Neopterygii</taxon>
        <taxon>Teleostei</taxon>
        <taxon>Neoteleostei</taxon>
        <taxon>Acanthomorphata</taxon>
        <taxon>Zeiogadaria</taxon>
        <taxon>Gadariae</taxon>
        <taxon>Gadiformes</taxon>
        <taxon>Gadoidei</taxon>
        <taxon>Merlucciidae</taxon>
        <taxon>Merluccius</taxon>
    </lineage>
</organism>
<sequence length="304" mass="33844">MEVYGCRVLVPTLVVDGQCDDLILGSNLLKHLIRELIDQRFWGKVSAPDSGDGEEVKLINMLANVERWNVGSIPDKVGTVRLKRAMTLEPMQEHLVWGRLRNTTDLSAGSAVLMEPSSLRSTSRSVIVGRTVALLRQDGWLPLKVINPTQKVVTLKRNTTVAHSLTDNLPDHCDDLTVTDGVPSRQGSSDRLAGGTLHDLGLTDIDSCQVSLECKEKLVQLIAQYESIFSRHKLDCGRAAGCVHRIRLVDEKPFRLAHRCIAPNQYEKLKETLNMMEEQDIIRKSSSEFASLCPLLVEMPSSPR</sequence>
<protein>
    <submittedName>
        <fullName evidence="1">Uncharacterized protein</fullName>
    </submittedName>
</protein>
<keyword evidence="2" id="KW-1185">Reference proteome</keyword>
<name>A0AA47MAW6_MERPO</name>
<reference evidence="1" key="1">
    <citation type="journal article" date="2023" name="Front. Mar. Sci.">
        <title>A new Merluccius polli reference genome to investigate the effects of global change in West African waters.</title>
        <authorList>
            <person name="Mateo J.L."/>
            <person name="Blanco-Fernandez C."/>
            <person name="Garcia-Vazquez E."/>
            <person name="Machado-Schiaffino G."/>
        </authorList>
    </citation>
    <scope>NUCLEOTIDE SEQUENCE</scope>
    <source>
        <strain evidence="1">C29</strain>
        <tissue evidence="1">Fin</tissue>
    </source>
</reference>